<accession>A0ABU5CAB4</accession>
<keyword evidence="2" id="KW-1185">Reference proteome</keyword>
<gene>
    <name evidence="1" type="ORF">RWE15_17045</name>
</gene>
<proteinExistence type="predicted"/>
<evidence type="ECO:0000313" key="1">
    <source>
        <dbReference type="EMBL" id="MDY0395801.1"/>
    </source>
</evidence>
<protein>
    <submittedName>
        <fullName evidence="1">Uncharacterized protein</fullName>
    </submittedName>
</protein>
<sequence length="58" mass="6873">MYAFSVDADILVKYNLRKGLELSNGDWEELQEQNDLQKGYGMALHFLSYRMRTKKRNS</sequence>
<name>A0ABU5CAB4_9BACI</name>
<comment type="caution">
    <text evidence="1">The sequence shown here is derived from an EMBL/GenBank/DDBJ whole genome shotgun (WGS) entry which is preliminary data.</text>
</comment>
<organism evidence="1 2">
    <name type="scientific">Tigheibacillus halophilus</name>
    <dbReference type="NCBI Taxonomy" id="361280"/>
    <lineage>
        <taxon>Bacteria</taxon>
        <taxon>Bacillati</taxon>
        <taxon>Bacillota</taxon>
        <taxon>Bacilli</taxon>
        <taxon>Bacillales</taxon>
        <taxon>Bacillaceae</taxon>
        <taxon>Tigheibacillus</taxon>
    </lineage>
</organism>
<dbReference type="Gene3D" id="1.10.10.10">
    <property type="entry name" value="Winged helix-like DNA-binding domain superfamily/Winged helix DNA-binding domain"/>
    <property type="match status" value="1"/>
</dbReference>
<dbReference type="Proteomes" id="UP001281447">
    <property type="component" value="Unassembled WGS sequence"/>
</dbReference>
<evidence type="ECO:0000313" key="2">
    <source>
        <dbReference type="Proteomes" id="UP001281447"/>
    </source>
</evidence>
<dbReference type="EMBL" id="JAWDIP010000003">
    <property type="protein sequence ID" value="MDY0395801.1"/>
    <property type="molecule type" value="Genomic_DNA"/>
</dbReference>
<dbReference type="InterPro" id="IPR036388">
    <property type="entry name" value="WH-like_DNA-bd_sf"/>
</dbReference>
<reference evidence="1 2" key="1">
    <citation type="submission" date="2023-10" db="EMBL/GenBank/DDBJ databases">
        <title>Virgibacillus halophilus 5B73C genome.</title>
        <authorList>
            <person name="Miliotis G."/>
            <person name="Sengupta P."/>
            <person name="Hameed A."/>
            <person name="Chuvochina M."/>
            <person name="Mcdonagh F."/>
            <person name="Simpson A.C."/>
            <person name="Singh N.K."/>
            <person name="Rekha P.D."/>
            <person name="Raman K."/>
            <person name="Hugenholtz P."/>
            <person name="Venkateswaran K."/>
        </authorList>
    </citation>
    <scope>NUCLEOTIDE SEQUENCE [LARGE SCALE GENOMIC DNA]</scope>
    <source>
        <strain evidence="1 2">5B73C</strain>
    </source>
</reference>